<evidence type="ECO:0000256" key="18">
    <source>
        <dbReference type="ARBA" id="ARBA00039895"/>
    </source>
</evidence>
<dbReference type="PANTHER" id="PTHR33407:SF9">
    <property type="entry name" value="PECTATE LYASE F-RELATED"/>
    <property type="match status" value="1"/>
</dbReference>
<evidence type="ECO:0000256" key="7">
    <source>
        <dbReference type="ARBA" id="ARBA00022475"/>
    </source>
</evidence>
<dbReference type="GO" id="GO:0045490">
    <property type="term" value="P:pectin catabolic process"/>
    <property type="evidence" value="ECO:0007669"/>
    <property type="project" value="TreeGrafter"/>
</dbReference>
<evidence type="ECO:0000256" key="12">
    <source>
        <dbReference type="ARBA" id="ARBA00022989"/>
    </source>
</evidence>
<dbReference type="Proteomes" id="UP000887574">
    <property type="component" value="Unplaced"/>
</dbReference>
<comment type="catalytic activity">
    <reaction evidence="17">
        <text>fluoride(in) = fluoride(out)</text>
        <dbReference type="Rhea" id="RHEA:76159"/>
        <dbReference type="ChEBI" id="CHEBI:17051"/>
    </reaction>
    <physiologicalReaction direction="left-to-right" evidence="17">
        <dbReference type="Rhea" id="RHEA:76160"/>
    </physiologicalReaction>
</comment>
<feature type="transmembrane region" description="Helical" evidence="19">
    <location>
        <begin position="6"/>
        <end position="25"/>
    </location>
</feature>
<comment type="catalytic activity">
    <reaction evidence="1">
        <text>Eliminative cleavage of (1-&gt;4)-alpha-D-galacturonan to give oligosaccharides with 4-deoxy-alpha-D-galact-4-enuronosyl groups at their non-reducing ends.</text>
        <dbReference type="EC" id="4.2.2.2"/>
    </reaction>
</comment>
<name>A0A915DSN1_9BILA</name>
<dbReference type="InterPro" id="IPR003691">
    <property type="entry name" value="FluC"/>
</dbReference>
<comment type="function">
    <text evidence="15">Pectinolytic enzyme consist of four classes of enzymes: pectin lyase, polygalacturonase, pectin methylesterase and rhamnogalacturonase. Among pectinolytic enzymes, pectin lyase is the most important in depolymerization of pectin, since it cleaves internal glycosidic bonds of highly methylated pectins. Favors pectate, the anion, over pectin, the methyl ester.</text>
</comment>
<comment type="subcellular location">
    <subcellularLocation>
        <location evidence="4">Cell membrane</location>
        <topology evidence="4">Multi-pass membrane protein</topology>
    </subcellularLocation>
    <subcellularLocation>
        <location evidence="3">Secreted</location>
    </subcellularLocation>
</comment>
<dbReference type="InterPro" id="IPR011050">
    <property type="entry name" value="Pectin_lyase_fold/virulence"/>
</dbReference>
<keyword evidence="12 19" id="KW-1133">Transmembrane helix</keyword>
<keyword evidence="9 19" id="KW-0812">Transmembrane</keyword>
<evidence type="ECO:0000256" key="4">
    <source>
        <dbReference type="ARBA" id="ARBA00004651"/>
    </source>
</evidence>
<dbReference type="WBParaSite" id="jg23106">
    <property type="protein sequence ID" value="jg23106"/>
    <property type="gene ID" value="jg23106"/>
</dbReference>
<keyword evidence="11" id="KW-0106">Calcium</keyword>
<keyword evidence="14" id="KW-0456">Lyase</keyword>
<dbReference type="Pfam" id="PF03211">
    <property type="entry name" value="Pectate_lyase"/>
    <property type="match status" value="2"/>
</dbReference>
<evidence type="ECO:0000256" key="11">
    <source>
        <dbReference type="ARBA" id="ARBA00022837"/>
    </source>
</evidence>
<protein>
    <recommendedName>
        <fullName evidence="18">Probable pectate lyase F</fullName>
        <ecNumber evidence="6">4.2.2.2</ecNumber>
    </recommendedName>
</protein>
<keyword evidence="8" id="KW-0964">Secreted</keyword>
<keyword evidence="10" id="KW-0732">Signal</keyword>
<evidence type="ECO:0000256" key="17">
    <source>
        <dbReference type="ARBA" id="ARBA00035585"/>
    </source>
</evidence>
<evidence type="ECO:0000256" key="3">
    <source>
        <dbReference type="ARBA" id="ARBA00004613"/>
    </source>
</evidence>
<evidence type="ECO:0000256" key="15">
    <source>
        <dbReference type="ARBA" id="ARBA00025679"/>
    </source>
</evidence>
<feature type="transmembrane region" description="Helical" evidence="19">
    <location>
        <begin position="37"/>
        <end position="56"/>
    </location>
</feature>
<evidence type="ECO:0000256" key="8">
    <source>
        <dbReference type="ARBA" id="ARBA00022525"/>
    </source>
</evidence>
<dbReference type="GO" id="GO:0030570">
    <property type="term" value="F:pectate lyase activity"/>
    <property type="evidence" value="ECO:0007669"/>
    <property type="project" value="UniProtKB-EC"/>
</dbReference>
<dbReference type="AlphaFoldDB" id="A0A915DSN1"/>
<comment type="similarity">
    <text evidence="16">Belongs to the fluoride channel Fluc/FEX (TC 1.A.43) family.</text>
</comment>
<dbReference type="Pfam" id="PF02537">
    <property type="entry name" value="CRCB"/>
    <property type="match status" value="2"/>
</dbReference>
<keyword evidence="7" id="KW-1003">Cell membrane</keyword>
<keyword evidence="13 19" id="KW-0472">Membrane</keyword>
<reference evidence="21" key="1">
    <citation type="submission" date="2022-11" db="UniProtKB">
        <authorList>
            <consortium name="WormBaseParasite"/>
        </authorList>
    </citation>
    <scope>IDENTIFICATION</scope>
</reference>
<evidence type="ECO:0000313" key="21">
    <source>
        <dbReference type="WBParaSite" id="jg23106"/>
    </source>
</evidence>
<evidence type="ECO:0000256" key="9">
    <source>
        <dbReference type="ARBA" id="ARBA00022692"/>
    </source>
</evidence>
<dbReference type="EC" id="4.2.2.2" evidence="6"/>
<dbReference type="InterPro" id="IPR012334">
    <property type="entry name" value="Pectin_lyas_fold"/>
</dbReference>
<feature type="transmembrane region" description="Helical" evidence="19">
    <location>
        <begin position="252"/>
        <end position="273"/>
    </location>
</feature>
<dbReference type="Gene3D" id="2.160.20.10">
    <property type="entry name" value="Single-stranded right-handed beta-helix, Pectin lyase-like"/>
    <property type="match status" value="2"/>
</dbReference>
<comment type="cofactor">
    <cofactor evidence="2">
        <name>Ca(2+)</name>
        <dbReference type="ChEBI" id="CHEBI:29108"/>
    </cofactor>
</comment>
<keyword evidence="20" id="KW-1185">Reference proteome</keyword>
<evidence type="ECO:0000256" key="16">
    <source>
        <dbReference type="ARBA" id="ARBA00035120"/>
    </source>
</evidence>
<dbReference type="InterPro" id="IPR004898">
    <property type="entry name" value="Pectate_lyase_PlyH/PlyE-like"/>
</dbReference>
<feature type="transmembrane region" description="Helical" evidence="19">
    <location>
        <begin position="155"/>
        <end position="175"/>
    </location>
</feature>
<sequence length="503" mass="54890">MQKADVSSALWVFIFAYFGVALRLFITHLTTLVPGSLIAAIGPSYFLSNVLGTFALGISTELQLRTSIFWIAIINGFNTGFCGSLTTYSTWQYLVGLKVVNGKWLDGKHVGKYSGCCDHQEHNVKVMPNVNSYKVAPLDIDNQESVRKSKLMNGLLLPSIICVLVPFSTCTLFFVDNQRKSICYCCQYFDCHLYHILKKSASPTTLSAFELWARQVISVGFMGCLSTVSTWMNELHKLSGHKAMLNAYRYGFYTVLISQAITIFSKVAMYSFYPLFLMTVSMAICNFELVSAGVNCNPTFPSAKSSEVVQATISVAKNIDYGMKRLTAGSKVGGSSINENDQPILILEPGVTVSNLIIGNPASKGIWCKGSCTLKTSGGKLLEPMLLALELIPTDKVFIQQGAGTTYISDFYARNMSKLWRSCGNCPTQFKNRKLVLTNTVLNGPALTVVGLNANLGDGVSVSGLSLCNSKKSPTFAKATKALLIITQPLALVPSQLKQKISK</sequence>
<accession>A0A915DSN1</accession>
<proteinExistence type="inferred from homology"/>
<evidence type="ECO:0000256" key="6">
    <source>
        <dbReference type="ARBA" id="ARBA00012272"/>
    </source>
</evidence>
<feature type="transmembrane region" description="Helical" evidence="19">
    <location>
        <begin position="68"/>
        <end position="88"/>
    </location>
</feature>
<evidence type="ECO:0000256" key="2">
    <source>
        <dbReference type="ARBA" id="ARBA00001913"/>
    </source>
</evidence>
<dbReference type="SUPFAM" id="SSF51126">
    <property type="entry name" value="Pectin lyase-like"/>
    <property type="match status" value="1"/>
</dbReference>
<evidence type="ECO:0000256" key="10">
    <source>
        <dbReference type="ARBA" id="ARBA00022729"/>
    </source>
</evidence>
<evidence type="ECO:0000256" key="13">
    <source>
        <dbReference type="ARBA" id="ARBA00023136"/>
    </source>
</evidence>
<dbReference type="GO" id="GO:0005576">
    <property type="term" value="C:extracellular region"/>
    <property type="evidence" value="ECO:0007669"/>
    <property type="project" value="UniProtKB-SubCell"/>
</dbReference>
<organism evidence="20 21">
    <name type="scientific">Ditylenchus dipsaci</name>
    <dbReference type="NCBI Taxonomy" id="166011"/>
    <lineage>
        <taxon>Eukaryota</taxon>
        <taxon>Metazoa</taxon>
        <taxon>Ecdysozoa</taxon>
        <taxon>Nematoda</taxon>
        <taxon>Chromadorea</taxon>
        <taxon>Rhabditida</taxon>
        <taxon>Tylenchina</taxon>
        <taxon>Tylenchomorpha</taxon>
        <taxon>Sphaerularioidea</taxon>
        <taxon>Anguinidae</taxon>
        <taxon>Anguininae</taxon>
        <taxon>Ditylenchus</taxon>
    </lineage>
</organism>
<dbReference type="GO" id="GO:0005886">
    <property type="term" value="C:plasma membrane"/>
    <property type="evidence" value="ECO:0007669"/>
    <property type="project" value="UniProtKB-SubCell"/>
</dbReference>
<evidence type="ECO:0000256" key="14">
    <source>
        <dbReference type="ARBA" id="ARBA00023239"/>
    </source>
</evidence>
<evidence type="ECO:0000313" key="20">
    <source>
        <dbReference type="Proteomes" id="UP000887574"/>
    </source>
</evidence>
<evidence type="ECO:0000256" key="1">
    <source>
        <dbReference type="ARBA" id="ARBA00000695"/>
    </source>
</evidence>
<evidence type="ECO:0000256" key="5">
    <source>
        <dbReference type="ARBA" id="ARBA00006463"/>
    </source>
</evidence>
<dbReference type="PANTHER" id="PTHR33407">
    <property type="entry name" value="PECTATE LYASE F-RELATED"/>
    <property type="match status" value="1"/>
</dbReference>
<comment type="similarity">
    <text evidence="5">Belongs to the polysaccharide lyase 3 family.</text>
</comment>
<evidence type="ECO:0000256" key="19">
    <source>
        <dbReference type="SAM" id="Phobius"/>
    </source>
</evidence>